<comment type="similarity">
    <text evidence="3">Belongs to the arginase family.</text>
</comment>
<keyword evidence="1" id="KW-0479">Metal-binding</keyword>
<gene>
    <name evidence="4" type="primary">fjo29</name>
    <name evidence="4" type="ORF">PEPS_24760</name>
</gene>
<protein>
    <submittedName>
        <fullName evidence="4">Arginase</fullName>
    </submittedName>
</protein>
<dbReference type="CDD" id="cd09988">
    <property type="entry name" value="Formimidoylglutamase"/>
    <property type="match status" value="1"/>
</dbReference>
<dbReference type="InterPro" id="IPR006035">
    <property type="entry name" value="Ureohydrolase"/>
</dbReference>
<reference evidence="4 5" key="1">
    <citation type="submission" date="2021-12" db="EMBL/GenBank/DDBJ databases">
        <title>Genome sequencing of bacteria with rrn-lacking chromosome and rrn-plasmid.</title>
        <authorList>
            <person name="Anda M."/>
            <person name="Iwasaki W."/>
        </authorList>
    </citation>
    <scope>NUCLEOTIDE SEQUENCE [LARGE SCALE GENOMIC DNA]</scope>
    <source>
        <strain evidence="4 5">NBRC 101262</strain>
    </source>
</reference>
<organism evidence="4 5">
    <name type="scientific">Persicobacter psychrovividus</name>
    <dbReference type="NCBI Taxonomy" id="387638"/>
    <lineage>
        <taxon>Bacteria</taxon>
        <taxon>Pseudomonadati</taxon>
        <taxon>Bacteroidota</taxon>
        <taxon>Cytophagia</taxon>
        <taxon>Cytophagales</taxon>
        <taxon>Persicobacteraceae</taxon>
        <taxon>Persicobacter</taxon>
    </lineage>
</organism>
<proteinExistence type="inferred from homology"/>
<dbReference type="SUPFAM" id="SSF52768">
    <property type="entry name" value="Arginase/deacetylase"/>
    <property type="match status" value="1"/>
</dbReference>
<dbReference type="EMBL" id="AP025292">
    <property type="protein sequence ID" value="BDD00196.1"/>
    <property type="molecule type" value="Genomic_DNA"/>
</dbReference>
<dbReference type="Gene3D" id="3.40.800.10">
    <property type="entry name" value="Ureohydrolase domain"/>
    <property type="match status" value="1"/>
</dbReference>
<accession>A0ABM7VHK0</accession>
<dbReference type="PROSITE" id="PS51409">
    <property type="entry name" value="ARGINASE_2"/>
    <property type="match status" value="1"/>
</dbReference>
<dbReference type="PANTHER" id="PTHR11358:SF26">
    <property type="entry name" value="GUANIDINO ACID HYDROLASE, MITOCHONDRIAL"/>
    <property type="match status" value="1"/>
</dbReference>
<dbReference type="Pfam" id="PF00491">
    <property type="entry name" value="Arginase"/>
    <property type="match status" value="1"/>
</dbReference>
<sequence>MLNFELFLSPISELFFKEISWPKNGTISQSQIFRTHLPSLENVDMAIVGLKDNGGNDENDGVKQAAMEIRKKLYQLHCGTPPYRIADLGNIRNGIDAEETRGRLREVCTMLIQHQIIPIIIGGSHDFTIGQYQGYKNLQQPVNLLNIDAYLDLLTDEEQPFNRRFLKNLLLQDPSTLQHYIHLGFQSYLCDPDDLSKLHHLNFDTIRLGQVRADIKEMEPYIRSAEAYSFDCAAIRSADAPGSSLAQPFGLTGEEACQLSWYAGMNCNASSIGFYEYNPFDDDDQLKTASTIATMIWYFIEGFYNRRVEGEFESDDFMQYLVRVSGLDEPIKFFRSRQTGKWWVEIIAKDHPTTPFWRVPCSGTDYEQALRGEVPDRWFVTLNRIG</sequence>
<name>A0ABM7VHK0_9BACT</name>
<evidence type="ECO:0000256" key="1">
    <source>
        <dbReference type="ARBA" id="ARBA00022723"/>
    </source>
</evidence>
<dbReference type="PANTHER" id="PTHR11358">
    <property type="entry name" value="ARGINASE/AGMATINASE"/>
    <property type="match status" value="1"/>
</dbReference>
<evidence type="ECO:0000256" key="3">
    <source>
        <dbReference type="PROSITE-ProRule" id="PRU00742"/>
    </source>
</evidence>
<evidence type="ECO:0000313" key="5">
    <source>
        <dbReference type="Proteomes" id="UP001354989"/>
    </source>
</evidence>
<keyword evidence="2" id="KW-0378">Hydrolase</keyword>
<dbReference type="RefSeq" id="WP_338397195.1">
    <property type="nucleotide sequence ID" value="NZ_AP025292.1"/>
</dbReference>
<dbReference type="InterPro" id="IPR023696">
    <property type="entry name" value="Ureohydrolase_dom_sf"/>
</dbReference>
<keyword evidence="5" id="KW-1185">Reference proteome</keyword>
<dbReference type="Proteomes" id="UP001354989">
    <property type="component" value="Chromosome"/>
</dbReference>
<evidence type="ECO:0000256" key="2">
    <source>
        <dbReference type="ARBA" id="ARBA00022801"/>
    </source>
</evidence>
<evidence type="ECO:0000313" key="4">
    <source>
        <dbReference type="EMBL" id="BDD00196.1"/>
    </source>
</evidence>